<reference evidence="1 2" key="1">
    <citation type="journal article" date="2011" name="J. Bacteriol.">
        <title>Two new complete genome sequences offer insight into host and tissue specificity of plant pathogenic Xanthomonas spp.</title>
        <authorList>
            <person name="Bogdanove A.J."/>
            <person name="Koebnik R."/>
            <person name="Lu H."/>
            <person name="Furutani A."/>
            <person name="Angiuoli S.V."/>
            <person name="Patil P.B."/>
            <person name="Van Sluys M.A."/>
            <person name="Ryan R.P."/>
            <person name="Meyer D.F."/>
            <person name="Han S.W."/>
            <person name="Aparna G."/>
            <person name="Rajaram M."/>
            <person name="Delcher A.L."/>
            <person name="Phillippy A.M."/>
            <person name="Puiu D."/>
            <person name="Schatz M.C."/>
            <person name="Shumway M."/>
            <person name="Sommer D.D."/>
            <person name="Trapnell C."/>
            <person name="Benahmed F."/>
            <person name="Dimitrov G."/>
            <person name="Madupu R."/>
            <person name="Radune D."/>
            <person name="Sullivan S."/>
            <person name="Jha G."/>
            <person name="Ishihara H."/>
            <person name="Lee S.W."/>
            <person name="Pandey A."/>
            <person name="Sharma V."/>
            <person name="Sriariyanun M."/>
            <person name="Szurek B."/>
            <person name="Vera-Cruz C.M."/>
            <person name="Dorman K.S."/>
            <person name="Ronald P.C."/>
            <person name="Verdier V."/>
            <person name="Dow J.M."/>
            <person name="Sonti R.V."/>
            <person name="Tsuge S."/>
            <person name="Brendel V.P."/>
            <person name="Rabinowicz P.D."/>
            <person name="Leach J.E."/>
            <person name="White F.F."/>
            <person name="Salzberg S.L."/>
        </authorList>
    </citation>
    <scope>NUCLEOTIDE SEQUENCE [LARGE SCALE GENOMIC DNA]</scope>
    <source>
        <strain evidence="1 2">BLS256</strain>
    </source>
</reference>
<name>G7TGJ6_XANOB</name>
<evidence type="ECO:0000313" key="1">
    <source>
        <dbReference type="EMBL" id="AEQ95390.1"/>
    </source>
</evidence>
<gene>
    <name evidence="1" type="ORF">XOC_1202</name>
</gene>
<sequence>MERCIAIDDRHRIGIGVAIEDRIALKYLDAMMKQTDRVP</sequence>
<accession>G7TGJ6</accession>
<protein>
    <submittedName>
        <fullName evidence="1">Uncharacterized protein</fullName>
    </submittedName>
</protein>
<dbReference type="EMBL" id="CP003057">
    <property type="protein sequence ID" value="AEQ95390.1"/>
    <property type="molecule type" value="Genomic_DNA"/>
</dbReference>
<evidence type="ECO:0000313" key="2">
    <source>
        <dbReference type="Proteomes" id="UP000008851"/>
    </source>
</evidence>
<dbReference type="Proteomes" id="UP000008851">
    <property type="component" value="Chromosome"/>
</dbReference>
<dbReference type="HOGENOM" id="CLU_3319327_0_0_6"/>
<proteinExistence type="predicted"/>
<dbReference type="KEGG" id="xor:XOC_1202"/>
<dbReference type="AlphaFoldDB" id="G7TGJ6"/>
<organism evidence="1 2">
    <name type="scientific">Xanthomonas oryzae pv. oryzicola (strain BLS256)</name>
    <dbReference type="NCBI Taxonomy" id="383407"/>
    <lineage>
        <taxon>Bacteria</taxon>
        <taxon>Pseudomonadati</taxon>
        <taxon>Pseudomonadota</taxon>
        <taxon>Gammaproteobacteria</taxon>
        <taxon>Lysobacterales</taxon>
        <taxon>Lysobacteraceae</taxon>
        <taxon>Xanthomonas</taxon>
    </lineage>
</organism>